<dbReference type="Proteomes" id="UP000625930">
    <property type="component" value="Unassembled WGS sequence"/>
</dbReference>
<dbReference type="GO" id="GO:0005886">
    <property type="term" value="C:plasma membrane"/>
    <property type="evidence" value="ECO:0007669"/>
    <property type="project" value="UniProtKB-SubCell"/>
</dbReference>
<dbReference type="PANTHER" id="PTHR43646:SF2">
    <property type="entry name" value="GLYCOSYLTRANSFERASE 2-LIKE DOMAIN-CONTAINING PROTEIN"/>
    <property type="match status" value="1"/>
</dbReference>
<dbReference type="PANTHER" id="PTHR43646">
    <property type="entry name" value="GLYCOSYLTRANSFERASE"/>
    <property type="match status" value="1"/>
</dbReference>
<name>A0A6B8J8M0_STEMA</name>
<gene>
    <name evidence="6" type="ORF">I5U67_02480</name>
</gene>
<reference evidence="6" key="1">
    <citation type="submission" date="2020-11" db="EMBL/GenBank/DDBJ databases">
        <title>Enhanced detection system for hospital associated transmission using whole genome sequencing surveillance.</title>
        <authorList>
            <person name="Harrison L.H."/>
            <person name="Van Tyne D."/>
            <person name="Marsh J.W."/>
            <person name="Griffith M.P."/>
            <person name="Snyder D.J."/>
            <person name="Cooper V.S."/>
            <person name="Mustapha M."/>
        </authorList>
    </citation>
    <scope>NUCLEOTIDE SEQUENCE</scope>
    <source>
        <strain evidence="6">STEN00091</strain>
    </source>
</reference>
<comment type="subcellular location">
    <subcellularLocation>
        <location evidence="1">Cell membrane</location>
    </subcellularLocation>
</comment>
<comment type="caution">
    <text evidence="6">The sequence shown here is derived from an EMBL/GenBank/DDBJ whole genome shotgun (WGS) entry which is preliminary data.</text>
</comment>
<evidence type="ECO:0000256" key="5">
    <source>
        <dbReference type="ARBA" id="ARBA00023136"/>
    </source>
</evidence>
<dbReference type="InterPro" id="IPR029044">
    <property type="entry name" value="Nucleotide-diphossugar_trans"/>
</dbReference>
<keyword evidence="2" id="KW-1003">Cell membrane</keyword>
<keyword evidence="3" id="KW-0328">Glycosyltransferase</keyword>
<protein>
    <submittedName>
        <fullName evidence="6">Glycosyltransferase</fullName>
    </submittedName>
</protein>
<evidence type="ECO:0000256" key="1">
    <source>
        <dbReference type="ARBA" id="ARBA00004236"/>
    </source>
</evidence>
<evidence type="ECO:0000313" key="7">
    <source>
        <dbReference type="Proteomes" id="UP000625930"/>
    </source>
</evidence>
<sequence length="230" mass="23975">MIGVLVPAHNEAASIERCLQSIRRAALNPGLGGEAVEVIVALDDCSDATESICGQQRVDTLRLDARCVGIARAAAAAELLGRGARWLASTDADSEVPAEWLVAQLEGRWDAFCGLVDIATTCRAEERLRKAFQGRQKWGDDHGRIHGANLGVSSQAYLAAGGFAALHCAEDVQLVKTLQRLGADVRWAGAPVVMTSARLAGRAAGGFSAYLAEMGVAGSASAAGRPIVLA</sequence>
<dbReference type="GO" id="GO:0016757">
    <property type="term" value="F:glycosyltransferase activity"/>
    <property type="evidence" value="ECO:0007669"/>
    <property type="project" value="UniProtKB-KW"/>
</dbReference>
<dbReference type="SUPFAM" id="SSF53448">
    <property type="entry name" value="Nucleotide-diphospho-sugar transferases"/>
    <property type="match status" value="1"/>
</dbReference>
<dbReference type="RefSeq" id="WP_154263551.1">
    <property type="nucleotide sequence ID" value="NZ_CP040438.1"/>
</dbReference>
<evidence type="ECO:0000256" key="3">
    <source>
        <dbReference type="ARBA" id="ARBA00022676"/>
    </source>
</evidence>
<dbReference type="AlphaFoldDB" id="A0A6B8J8M0"/>
<dbReference type="Gene3D" id="3.90.550.10">
    <property type="entry name" value="Spore Coat Polysaccharide Biosynthesis Protein SpsA, Chain A"/>
    <property type="match status" value="1"/>
</dbReference>
<dbReference type="InterPro" id="IPR001173">
    <property type="entry name" value="Glyco_trans_2-like"/>
</dbReference>
<dbReference type="EMBL" id="JADUNP010000003">
    <property type="protein sequence ID" value="MBH1651035.1"/>
    <property type="molecule type" value="Genomic_DNA"/>
</dbReference>
<proteinExistence type="predicted"/>
<keyword evidence="5" id="KW-0472">Membrane</keyword>
<evidence type="ECO:0000313" key="6">
    <source>
        <dbReference type="EMBL" id="MBH1651035.1"/>
    </source>
</evidence>
<organism evidence="6 7">
    <name type="scientific">Stenotrophomonas maltophilia</name>
    <name type="common">Pseudomonas maltophilia</name>
    <name type="synonym">Xanthomonas maltophilia</name>
    <dbReference type="NCBI Taxonomy" id="40324"/>
    <lineage>
        <taxon>Bacteria</taxon>
        <taxon>Pseudomonadati</taxon>
        <taxon>Pseudomonadota</taxon>
        <taxon>Gammaproteobacteria</taxon>
        <taxon>Lysobacterales</taxon>
        <taxon>Lysobacteraceae</taxon>
        <taxon>Stenotrophomonas</taxon>
        <taxon>Stenotrophomonas maltophilia group</taxon>
    </lineage>
</organism>
<accession>A0A6B8J8M0</accession>
<keyword evidence="4" id="KW-0808">Transferase</keyword>
<evidence type="ECO:0000256" key="4">
    <source>
        <dbReference type="ARBA" id="ARBA00022679"/>
    </source>
</evidence>
<evidence type="ECO:0000256" key="2">
    <source>
        <dbReference type="ARBA" id="ARBA00022475"/>
    </source>
</evidence>
<dbReference type="Pfam" id="PF00535">
    <property type="entry name" value="Glycos_transf_2"/>
    <property type="match status" value="1"/>
</dbReference>